<dbReference type="GO" id="GO:0004340">
    <property type="term" value="F:glucokinase activity"/>
    <property type="evidence" value="ECO:0007669"/>
    <property type="project" value="TreeGrafter"/>
</dbReference>
<dbReference type="InterPro" id="IPR022672">
    <property type="entry name" value="Hexokinase_N"/>
</dbReference>
<dbReference type="SUPFAM" id="SSF53067">
    <property type="entry name" value="Actin-like ATPase domain"/>
    <property type="match status" value="1"/>
</dbReference>
<evidence type="ECO:0000256" key="2">
    <source>
        <dbReference type="ARBA" id="ARBA00005028"/>
    </source>
</evidence>
<reference evidence="10" key="1">
    <citation type="submission" date="2022-11" db="UniProtKB">
        <authorList>
            <consortium name="WormBaseParasite"/>
        </authorList>
    </citation>
    <scope>IDENTIFICATION</scope>
</reference>
<dbReference type="Proteomes" id="UP000887563">
    <property type="component" value="Unplaced"/>
</dbReference>
<dbReference type="GO" id="GO:0006006">
    <property type="term" value="P:glucose metabolic process"/>
    <property type="evidence" value="ECO:0007669"/>
    <property type="project" value="TreeGrafter"/>
</dbReference>
<dbReference type="Gene3D" id="3.30.420.40">
    <property type="match status" value="1"/>
</dbReference>
<evidence type="ECO:0000313" key="9">
    <source>
        <dbReference type="Proteomes" id="UP000887563"/>
    </source>
</evidence>
<dbReference type="GO" id="GO:0005739">
    <property type="term" value="C:mitochondrion"/>
    <property type="evidence" value="ECO:0007669"/>
    <property type="project" value="TreeGrafter"/>
</dbReference>
<keyword evidence="7" id="KW-0067">ATP-binding</keyword>
<evidence type="ECO:0000256" key="1">
    <source>
        <dbReference type="ARBA" id="ARBA00004888"/>
    </source>
</evidence>
<dbReference type="WBParaSite" id="Minc3s02960g32222">
    <property type="protein sequence ID" value="Minc3s02960g32222"/>
    <property type="gene ID" value="Minc3s02960g32222"/>
</dbReference>
<evidence type="ECO:0000313" key="10">
    <source>
        <dbReference type="WBParaSite" id="Minc3s02960g32222"/>
    </source>
</evidence>
<keyword evidence="3 7" id="KW-0324">Glycolysis</keyword>
<dbReference type="PANTHER" id="PTHR19443:SF16">
    <property type="entry name" value="HEXOKINASE TYPE 1-RELATED"/>
    <property type="match status" value="1"/>
</dbReference>
<comment type="catalytic activity">
    <reaction evidence="4">
        <text>a D-hexose + ATP = a D-hexose 6-phosphate + ADP + H(+)</text>
        <dbReference type="Rhea" id="RHEA:22740"/>
        <dbReference type="ChEBI" id="CHEBI:4194"/>
        <dbReference type="ChEBI" id="CHEBI:15378"/>
        <dbReference type="ChEBI" id="CHEBI:30616"/>
        <dbReference type="ChEBI" id="CHEBI:229467"/>
        <dbReference type="ChEBI" id="CHEBI:456216"/>
        <dbReference type="EC" id="2.7.1.1"/>
    </reaction>
    <physiologicalReaction direction="left-to-right" evidence="4">
        <dbReference type="Rhea" id="RHEA:22741"/>
    </physiologicalReaction>
</comment>
<evidence type="ECO:0000256" key="7">
    <source>
        <dbReference type="RuleBase" id="RU362007"/>
    </source>
</evidence>
<dbReference type="GO" id="GO:0005524">
    <property type="term" value="F:ATP binding"/>
    <property type="evidence" value="ECO:0007669"/>
    <property type="project" value="UniProtKB-UniRule"/>
</dbReference>
<comment type="catalytic activity">
    <reaction evidence="5">
        <text>D-fructose + ATP = D-fructose 6-phosphate + ADP + H(+)</text>
        <dbReference type="Rhea" id="RHEA:16125"/>
        <dbReference type="ChEBI" id="CHEBI:15378"/>
        <dbReference type="ChEBI" id="CHEBI:30616"/>
        <dbReference type="ChEBI" id="CHEBI:37721"/>
        <dbReference type="ChEBI" id="CHEBI:61527"/>
        <dbReference type="ChEBI" id="CHEBI:456216"/>
        <dbReference type="EC" id="2.7.1.1"/>
    </reaction>
    <physiologicalReaction direction="left-to-right" evidence="5">
        <dbReference type="Rhea" id="RHEA:16126"/>
    </physiologicalReaction>
</comment>
<name>A0A914MWQ1_MELIC</name>
<comment type="pathway">
    <text evidence="1">Carbohydrate degradation; glycolysis; D-glyceraldehyde 3-phosphate and glycerone phosphate from D-glucose: step 1/4.</text>
</comment>
<dbReference type="EC" id="2.7.1.-" evidence="7"/>
<dbReference type="InterPro" id="IPR001312">
    <property type="entry name" value="Hexokinase"/>
</dbReference>
<keyword evidence="9" id="KW-1185">Reference proteome</keyword>
<evidence type="ECO:0000256" key="4">
    <source>
        <dbReference type="ARBA" id="ARBA00044613"/>
    </source>
</evidence>
<sequence>MSFIANSLKKFFHQIQVTSEQQNASRLYLLLSAYGYTRRDIVNLFIDACCEEDIQVGIVSLINDTVGTLLASSMENHDCSVGVVLATGFNVAYMEKLVLLETLEKVSLLGLWIRLVKKAYPHPLLKA</sequence>
<dbReference type="InterPro" id="IPR043129">
    <property type="entry name" value="ATPase_NBD"/>
</dbReference>
<dbReference type="GO" id="GO:0005536">
    <property type="term" value="F:D-glucose binding"/>
    <property type="evidence" value="ECO:0007669"/>
    <property type="project" value="InterPro"/>
</dbReference>
<protein>
    <recommendedName>
        <fullName evidence="7">Phosphotransferase</fullName>
        <ecNumber evidence="7">2.7.1.-</ecNumber>
    </recommendedName>
</protein>
<dbReference type="PANTHER" id="PTHR19443">
    <property type="entry name" value="HEXOKINASE"/>
    <property type="match status" value="1"/>
</dbReference>
<evidence type="ECO:0000256" key="5">
    <source>
        <dbReference type="ARBA" id="ARBA00047905"/>
    </source>
</evidence>
<keyword evidence="7" id="KW-0418">Kinase</keyword>
<keyword evidence="7" id="KW-0808">Transferase</keyword>
<dbReference type="GO" id="GO:0006096">
    <property type="term" value="P:glycolytic process"/>
    <property type="evidence" value="ECO:0007669"/>
    <property type="project" value="UniProtKB-KW"/>
</dbReference>
<dbReference type="GO" id="GO:0005829">
    <property type="term" value="C:cytosol"/>
    <property type="evidence" value="ECO:0007669"/>
    <property type="project" value="TreeGrafter"/>
</dbReference>
<proteinExistence type="inferred from homology"/>
<dbReference type="AlphaFoldDB" id="A0A914MWQ1"/>
<feature type="domain" description="Hexokinase N-terminal" evidence="8">
    <location>
        <begin position="35"/>
        <end position="73"/>
    </location>
</feature>
<dbReference type="GO" id="GO:0001678">
    <property type="term" value="P:intracellular glucose homeostasis"/>
    <property type="evidence" value="ECO:0007669"/>
    <property type="project" value="InterPro"/>
</dbReference>
<organism evidence="9 10">
    <name type="scientific">Meloidogyne incognita</name>
    <name type="common">Southern root-knot nematode worm</name>
    <name type="synonym">Oxyuris incognita</name>
    <dbReference type="NCBI Taxonomy" id="6306"/>
    <lineage>
        <taxon>Eukaryota</taxon>
        <taxon>Metazoa</taxon>
        <taxon>Ecdysozoa</taxon>
        <taxon>Nematoda</taxon>
        <taxon>Chromadorea</taxon>
        <taxon>Rhabditida</taxon>
        <taxon>Tylenchina</taxon>
        <taxon>Tylenchomorpha</taxon>
        <taxon>Tylenchoidea</taxon>
        <taxon>Meloidogynidae</taxon>
        <taxon>Meloidogyninae</taxon>
        <taxon>Meloidogyne</taxon>
        <taxon>Meloidogyne incognita group</taxon>
    </lineage>
</organism>
<comment type="pathway">
    <text evidence="2">Carbohydrate metabolism; hexose metabolism.</text>
</comment>
<evidence type="ECO:0000256" key="6">
    <source>
        <dbReference type="ARBA" id="ARBA00048160"/>
    </source>
</evidence>
<evidence type="ECO:0000259" key="8">
    <source>
        <dbReference type="Pfam" id="PF00349"/>
    </source>
</evidence>
<comment type="catalytic activity">
    <reaction evidence="6">
        <text>D-glucose + ATP = D-glucose 6-phosphate + ADP + H(+)</text>
        <dbReference type="Rhea" id="RHEA:17825"/>
        <dbReference type="ChEBI" id="CHEBI:4167"/>
        <dbReference type="ChEBI" id="CHEBI:15378"/>
        <dbReference type="ChEBI" id="CHEBI:30616"/>
        <dbReference type="ChEBI" id="CHEBI:61548"/>
        <dbReference type="ChEBI" id="CHEBI:456216"/>
        <dbReference type="EC" id="2.7.1.1"/>
    </reaction>
    <physiologicalReaction direction="left-to-right" evidence="6">
        <dbReference type="Rhea" id="RHEA:17826"/>
    </physiologicalReaction>
</comment>
<dbReference type="GO" id="GO:0008865">
    <property type="term" value="F:fructokinase activity"/>
    <property type="evidence" value="ECO:0007669"/>
    <property type="project" value="TreeGrafter"/>
</dbReference>
<dbReference type="PRINTS" id="PR00475">
    <property type="entry name" value="HEXOKINASE"/>
</dbReference>
<accession>A0A914MWQ1</accession>
<evidence type="ECO:0000256" key="3">
    <source>
        <dbReference type="ARBA" id="ARBA00023152"/>
    </source>
</evidence>
<dbReference type="Pfam" id="PF00349">
    <property type="entry name" value="Hexokinase_1"/>
    <property type="match status" value="1"/>
</dbReference>
<keyword evidence="7" id="KW-0547">Nucleotide-binding</keyword>
<dbReference type="Gene3D" id="3.40.367.20">
    <property type="match status" value="1"/>
</dbReference>
<comment type="similarity">
    <text evidence="7">Belongs to the hexokinase family.</text>
</comment>